<gene>
    <name evidence="1" type="ORF">CINC_LOCUS9702</name>
</gene>
<evidence type="ECO:0000313" key="2">
    <source>
        <dbReference type="Proteomes" id="UP001154114"/>
    </source>
</evidence>
<name>A0A9N8KZ21_CHRIL</name>
<dbReference type="EMBL" id="LR824006">
    <property type="protein sequence ID" value="CAD0195750.1"/>
    <property type="molecule type" value="Genomic_DNA"/>
</dbReference>
<protein>
    <submittedName>
        <fullName evidence="1">Uncharacterized protein</fullName>
    </submittedName>
</protein>
<reference evidence="1" key="1">
    <citation type="submission" date="2021-12" db="EMBL/GenBank/DDBJ databases">
        <authorList>
            <person name="King R."/>
        </authorList>
    </citation>
    <scope>NUCLEOTIDE SEQUENCE</scope>
</reference>
<evidence type="ECO:0000313" key="1">
    <source>
        <dbReference type="EMBL" id="CAD0195750.1"/>
    </source>
</evidence>
<organism evidence="1 2">
    <name type="scientific">Chrysodeixis includens</name>
    <name type="common">Soybean looper</name>
    <name type="synonym">Pseudoplusia includens</name>
    <dbReference type="NCBI Taxonomy" id="689277"/>
    <lineage>
        <taxon>Eukaryota</taxon>
        <taxon>Metazoa</taxon>
        <taxon>Ecdysozoa</taxon>
        <taxon>Arthropoda</taxon>
        <taxon>Hexapoda</taxon>
        <taxon>Insecta</taxon>
        <taxon>Pterygota</taxon>
        <taxon>Neoptera</taxon>
        <taxon>Endopterygota</taxon>
        <taxon>Lepidoptera</taxon>
        <taxon>Glossata</taxon>
        <taxon>Ditrysia</taxon>
        <taxon>Noctuoidea</taxon>
        <taxon>Noctuidae</taxon>
        <taxon>Plusiinae</taxon>
        <taxon>Chrysodeixis</taxon>
    </lineage>
</organism>
<keyword evidence="2" id="KW-1185">Reference proteome</keyword>
<dbReference type="AlphaFoldDB" id="A0A9N8KZ21"/>
<dbReference type="Proteomes" id="UP001154114">
    <property type="component" value="Chromosome 3"/>
</dbReference>
<sequence length="115" mass="13154">MPIVPAMKFKMIEMGLPQEDIEILDIARVHISTINGNIGLNTLIHINCFSADGGVIRRRILGASYISVDDSRNIWRLVIIFSLNYRPIPWNLISLNGFLVLHEKLKIRFHCMPLT</sequence>
<proteinExistence type="predicted"/>
<accession>A0A9N8KZ21</accession>